<dbReference type="InterPro" id="IPR011021">
    <property type="entry name" value="Arrestin-like_N"/>
</dbReference>
<dbReference type="EMBL" id="BRYB01000882">
    <property type="protein sequence ID" value="GMI39612.1"/>
    <property type="molecule type" value="Genomic_DNA"/>
</dbReference>
<dbReference type="InterPro" id="IPR035892">
    <property type="entry name" value="C2_domain_sf"/>
</dbReference>
<feature type="domain" description="Arrestin-like N-terminal" evidence="2">
    <location>
        <begin position="168"/>
        <end position="304"/>
    </location>
</feature>
<accession>A0ABQ6N4Z3</accession>
<dbReference type="InterPro" id="IPR014752">
    <property type="entry name" value="Arrestin-like_C"/>
</dbReference>
<keyword evidence="4" id="KW-1185">Reference proteome</keyword>
<dbReference type="Proteomes" id="UP001165060">
    <property type="component" value="Unassembled WGS sequence"/>
</dbReference>
<gene>
    <name evidence="3" type="ORF">TeGR_g113</name>
</gene>
<dbReference type="PANTHER" id="PTHR11188">
    <property type="entry name" value="ARRESTIN DOMAIN CONTAINING PROTEIN"/>
    <property type="match status" value="1"/>
</dbReference>
<dbReference type="InterPro" id="IPR050357">
    <property type="entry name" value="Arrestin_domain-protein"/>
</dbReference>
<proteinExistence type="predicted"/>
<sequence length="654" mass="71600">MTALSSVQKYEFTLEKEHYFLGETVRGTLTLRTSAPIECRGVRLEFSCKSSVHWVERRGDDRVDYFGDKKYCSLRQTVWGNFYSTLVKNECGADCFFGESAGDGDLDIALNTRSTPLGSFKVVVRAMDYDFGKKDDLLGEILLDPMQLLQAPGQPVSFPLTRNGKSEKGEVTLSATLEDNTQQVMNAAAGAAAVATGMQTLKLKCHKTTGLRKADWFGKNDVYVQAYTVPASTATNTALPEPSRNVVLPAGEIVAPFSFQIPWDANLPSSRECGVNSVRYSLYSNVDISWKLDPSKRRFITILNPSLPPPSLLAPIVFPAGIDKKVTPPQLFCCYVECCGNTNGGGCSCQMICAPTKTVSMVAVLDRQSAASGDTLFATVEAKNNTDKTALFEIVLMRKNRYMTYSGHNRVRVDDSAGGIGGITLFKSEVEPNSFFKMNGGNLQSFKLPNVPATFWPKTAEGIVEKGRPPGREQMYHPFVWRYEIRFRMTIPDWNIKAFRGPTQWNTADSVVPITISPAPAPMLQQMGVLGPVPNPAPVTLRGGGSLGPPPQGFMVLPPQAYYGAYPPDLFQPESVGFKPDTNQNPSNFADKQQDINNFGGLVKYNSDGPLYPNMAPYAQQAPMYPLPPTPELDTTGLKASSAQVAPEDSAMQR</sequence>
<reference evidence="3 4" key="1">
    <citation type="journal article" date="2023" name="Commun. Biol.">
        <title>Genome analysis of Parmales, the sister group of diatoms, reveals the evolutionary specialization of diatoms from phago-mixotrophs to photoautotrophs.</title>
        <authorList>
            <person name="Ban H."/>
            <person name="Sato S."/>
            <person name="Yoshikawa S."/>
            <person name="Yamada K."/>
            <person name="Nakamura Y."/>
            <person name="Ichinomiya M."/>
            <person name="Sato N."/>
            <person name="Blanc-Mathieu R."/>
            <person name="Endo H."/>
            <person name="Kuwata A."/>
            <person name="Ogata H."/>
        </authorList>
    </citation>
    <scope>NUCLEOTIDE SEQUENCE [LARGE SCALE GENOMIC DNA]</scope>
</reference>
<dbReference type="SUPFAM" id="SSF49562">
    <property type="entry name" value="C2 domain (Calcium/lipid-binding domain, CaLB)"/>
    <property type="match status" value="1"/>
</dbReference>
<evidence type="ECO:0000259" key="2">
    <source>
        <dbReference type="Pfam" id="PF00339"/>
    </source>
</evidence>
<feature type="domain" description="Arrestin-like N-terminal" evidence="2">
    <location>
        <begin position="12"/>
        <end position="79"/>
    </location>
</feature>
<dbReference type="PANTHER" id="PTHR11188:SF17">
    <property type="entry name" value="FI21816P1"/>
    <property type="match status" value="1"/>
</dbReference>
<evidence type="ECO:0000256" key="1">
    <source>
        <dbReference type="SAM" id="MobiDB-lite"/>
    </source>
</evidence>
<name>A0ABQ6N4Z3_9STRA</name>
<dbReference type="SUPFAM" id="SSF81296">
    <property type="entry name" value="E set domains"/>
    <property type="match status" value="1"/>
</dbReference>
<comment type="caution">
    <text evidence="3">The sequence shown here is derived from an EMBL/GenBank/DDBJ whole genome shotgun (WGS) entry which is preliminary data.</text>
</comment>
<dbReference type="Pfam" id="PF00339">
    <property type="entry name" value="Arrestin_N"/>
    <property type="match status" value="2"/>
</dbReference>
<feature type="region of interest" description="Disordered" evidence="1">
    <location>
        <begin position="619"/>
        <end position="654"/>
    </location>
</feature>
<evidence type="ECO:0000313" key="4">
    <source>
        <dbReference type="Proteomes" id="UP001165060"/>
    </source>
</evidence>
<dbReference type="InterPro" id="IPR014756">
    <property type="entry name" value="Ig_E-set"/>
</dbReference>
<protein>
    <recommendedName>
        <fullName evidence="2">Arrestin-like N-terminal domain-containing protein</fullName>
    </recommendedName>
</protein>
<evidence type="ECO:0000313" key="3">
    <source>
        <dbReference type="EMBL" id="GMI39612.1"/>
    </source>
</evidence>
<organism evidence="3 4">
    <name type="scientific">Tetraparma gracilis</name>
    <dbReference type="NCBI Taxonomy" id="2962635"/>
    <lineage>
        <taxon>Eukaryota</taxon>
        <taxon>Sar</taxon>
        <taxon>Stramenopiles</taxon>
        <taxon>Ochrophyta</taxon>
        <taxon>Bolidophyceae</taxon>
        <taxon>Parmales</taxon>
        <taxon>Triparmaceae</taxon>
        <taxon>Tetraparma</taxon>
    </lineage>
</organism>
<dbReference type="Gene3D" id="2.60.40.640">
    <property type="match status" value="2"/>
</dbReference>